<dbReference type="Proteomes" id="UP001152604">
    <property type="component" value="Unassembled WGS sequence"/>
</dbReference>
<dbReference type="PANTHER" id="PTHR43491:SF1">
    <property type="entry name" value="UDP-N-ACETYL-D-MANNOSAMINE DEHYDROGENASE"/>
    <property type="match status" value="1"/>
</dbReference>
<evidence type="ECO:0000313" key="3">
    <source>
        <dbReference type="Proteomes" id="UP001152604"/>
    </source>
</evidence>
<proteinExistence type="predicted"/>
<dbReference type="InterPro" id="IPR036291">
    <property type="entry name" value="NAD(P)-bd_dom_sf"/>
</dbReference>
<evidence type="ECO:0000313" key="2">
    <source>
        <dbReference type="EMBL" id="CAH2395887.1"/>
    </source>
</evidence>
<accession>A0ABM9DHV5</accession>
<dbReference type="SUPFAM" id="SSF51735">
    <property type="entry name" value="NAD(P)-binding Rossmann-fold domains"/>
    <property type="match status" value="1"/>
</dbReference>
<organism evidence="2 3">
    <name type="scientific">Mesorhizobium ventifaucium</name>
    <dbReference type="NCBI Taxonomy" id="666020"/>
    <lineage>
        <taxon>Bacteria</taxon>
        <taxon>Pseudomonadati</taxon>
        <taxon>Pseudomonadota</taxon>
        <taxon>Alphaproteobacteria</taxon>
        <taxon>Hyphomicrobiales</taxon>
        <taxon>Phyllobacteriaceae</taxon>
        <taxon>Mesorhizobium</taxon>
    </lineage>
</organism>
<dbReference type="Gene3D" id="3.40.50.720">
    <property type="entry name" value="NAD(P)-binding Rossmann-like Domain"/>
    <property type="match status" value="1"/>
</dbReference>
<feature type="domain" description="UDP-glucose/GDP-mannose dehydrogenase N-terminal" evidence="1">
    <location>
        <begin position="35"/>
        <end position="74"/>
    </location>
</feature>
<dbReference type="InterPro" id="IPR028359">
    <property type="entry name" value="UDP_ManNAc/GlcNAc_DH"/>
</dbReference>
<dbReference type="PANTHER" id="PTHR43491">
    <property type="entry name" value="UDP-N-ACETYL-D-MANNOSAMINE DEHYDROGENASE"/>
    <property type="match status" value="1"/>
</dbReference>
<reference evidence="2" key="1">
    <citation type="submission" date="2022-03" db="EMBL/GenBank/DDBJ databases">
        <authorList>
            <person name="Brunel B."/>
        </authorList>
    </citation>
    <scope>NUCLEOTIDE SEQUENCE</scope>
    <source>
        <strain evidence="2">STM4922sample</strain>
    </source>
</reference>
<protein>
    <recommendedName>
        <fullName evidence="1">UDP-glucose/GDP-mannose dehydrogenase N-terminal domain-containing protein</fullName>
    </recommendedName>
</protein>
<gene>
    <name evidence="2" type="ORF">MES4922_140020</name>
</gene>
<dbReference type="Pfam" id="PF03721">
    <property type="entry name" value="UDPG_MGDP_dh_N"/>
    <property type="match status" value="1"/>
</dbReference>
<dbReference type="InterPro" id="IPR001732">
    <property type="entry name" value="UDP-Glc/GDP-Man_DH_N"/>
</dbReference>
<comment type="caution">
    <text evidence="2">The sequence shown here is derived from an EMBL/GenBank/DDBJ whole genome shotgun (WGS) entry which is preliminary data.</text>
</comment>
<dbReference type="EMBL" id="CAKXZS010000006">
    <property type="protein sequence ID" value="CAH2395887.1"/>
    <property type="molecule type" value="Genomic_DNA"/>
</dbReference>
<name>A0ABM9DHV5_9HYPH</name>
<evidence type="ECO:0000259" key="1">
    <source>
        <dbReference type="Pfam" id="PF03721"/>
    </source>
</evidence>
<sequence>MGADGLSESTESKFLDASRSTYDRVLNRISTRAAQVGVIGLGYVGLPLAVAIARAGFPVSGFDIEAQKVGSLTTAILYRGGDVDSPCRPGGERTVPRHCGFCRTGRLRCRHHLRSDTADEKP</sequence>
<keyword evidence="3" id="KW-1185">Reference proteome</keyword>